<evidence type="ECO:0000259" key="1">
    <source>
        <dbReference type="PROSITE" id="PS50883"/>
    </source>
</evidence>
<organism evidence="2 3">
    <name type="scientific">Alteromonas mediterranea</name>
    <dbReference type="NCBI Taxonomy" id="314275"/>
    <lineage>
        <taxon>Bacteria</taxon>
        <taxon>Pseudomonadati</taxon>
        <taxon>Pseudomonadota</taxon>
        <taxon>Gammaproteobacteria</taxon>
        <taxon>Alteromonadales</taxon>
        <taxon>Alteromonadaceae</taxon>
        <taxon>Alteromonas/Salinimonas group</taxon>
        <taxon>Alteromonas</taxon>
    </lineage>
</organism>
<dbReference type="Gene3D" id="3.20.20.450">
    <property type="entry name" value="EAL domain"/>
    <property type="match status" value="1"/>
</dbReference>
<feature type="domain" description="EAL" evidence="1">
    <location>
        <begin position="1"/>
        <end position="94"/>
    </location>
</feature>
<dbReference type="AlphaFoldDB" id="A0AAC8XHU7"/>
<dbReference type="EMBL" id="CP013928">
    <property type="protein sequence ID" value="AMJ77700.1"/>
    <property type="molecule type" value="Genomic_DNA"/>
</dbReference>
<sequence>MIGLKRVGESFSQLLNVQEMGLDYVKIDSAFMADIDFNPANHAFIRGFCSLAHTFGINVYADGVKRADHQDLFIELGIDGVVSHIEVIEHLLDD</sequence>
<dbReference type="Proteomes" id="UP000061468">
    <property type="component" value="Chromosome"/>
</dbReference>
<dbReference type="GO" id="GO:0071111">
    <property type="term" value="F:cyclic-guanylate-specific phosphodiesterase activity"/>
    <property type="evidence" value="ECO:0007669"/>
    <property type="project" value="InterPro"/>
</dbReference>
<dbReference type="PROSITE" id="PS50883">
    <property type="entry name" value="EAL"/>
    <property type="match status" value="1"/>
</dbReference>
<dbReference type="InterPro" id="IPR035919">
    <property type="entry name" value="EAL_sf"/>
</dbReference>
<dbReference type="PANTHER" id="PTHR33121:SF70">
    <property type="entry name" value="SIGNALING PROTEIN YKOW"/>
    <property type="match status" value="1"/>
</dbReference>
<dbReference type="PANTHER" id="PTHR33121">
    <property type="entry name" value="CYCLIC DI-GMP PHOSPHODIESTERASE PDEF"/>
    <property type="match status" value="1"/>
</dbReference>
<name>A0AAC8XHU7_9ALTE</name>
<proteinExistence type="predicted"/>
<accession>A0AAC8XHU7</accession>
<protein>
    <submittedName>
        <fullName evidence="2">Diguanylate cyclase</fullName>
    </submittedName>
</protein>
<evidence type="ECO:0000313" key="2">
    <source>
        <dbReference type="EMBL" id="AMJ77700.1"/>
    </source>
</evidence>
<evidence type="ECO:0000313" key="3">
    <source>
        <dbReference type="Proteomes" id="UP000061468"/>
    </source>
</evidence>
<dbReference type="InterPro" id="IPR001633">
    <property type="entry name" value="EAL_dom"/>
</dbReference>
<dbReference type="Pfam" id="PF00563">
    <property type="entry name" value="EAL"/>
    <property type="match status" value="1"/>
</dbReference>
<reference evidence="2 3" key="1">
    <citation type="submission" date="2015-12" db="EMBL/GenBank/DDBJ databases">
        <title>Intraspecies pangenome expansion in the marine bacterium Alteromonas.</title>
        <authorList>
            <person name="Lopez-Perez M."/>
            <person name="Rodriguez-Valera F."/>
        </authorList>
    </citation>
    <scope>NUCLEOTIDE SEQUENCE [LARGE SCALE GENOMIC DNA]</scope>
    <source>
        <strain evidence="2 3">UM8</strain>
    </source>
</reference>
<dbReference type="InterPro" id="IPR050706">
    <property type="entry name" value="Cyclic-di-GMP_PDE-like"/>
</dbReference>
<dbReference type="SUPFAM" id="SSF141868">
    <property type="entry name" value="EAL domain-like"/>
    <property type="match status" value="1"/>
</dbReference>
<gene>
    <name evidence="2" type="ORF">AV942_04920</name>
</gene>